<dbReference type="OrthoDB" id="200232at2759"/>
<evidence type="ECO:0000313" key="3">
    <source>
        <dbReference type="Proteomes" id="UP001165082"/>
    </source>
</evidence>
<organism evidence="2 3">
    <name type="scientific">Triparma retinervis</name>
    <dbReference type="NCBI Taxonomy" id="2557542"/>
    <lineage>
        <taxon>Eukaryota</taxon>
        <taxon>Sar</taxon>
        <taxon>Stramenopiles</taxon>
        <taxon>Ochrophyta</taxon>
        <taxon>Bolidophyceae</taxon>
        <taxon>Parmales</taxon>
        <taxon>Triparmaceae</taxon>
        <taxon>Triparma</taxon>
    </lineage>
</organism>
<evidence type="ECO:0000313" key="2">
    <source>
        <dbReference type="EMBL" id="GMH55895.1"/>
    </source>
</evidence>
<protein>
    <submittedName>
        <fullName evidence="2">Uncharacterized protein</fullName>
    </submittedName>
</protein>
<comment type="caution">
    <text evidence="2">The sequence shown here is derived from an EMBL/GenBank/DDBJ whole genome shotgun (WGS) entry which is preliminary data.</text>
</comment>
<reference evidence="2" key="1">
    <citation type="submission" date="2022-07" db="EMBL/GenBank/DDBJ databases">
        <title>Genome analysis of Parmales, a sister group of diatoms, reveals the evolutionary specialization of diatoms from phago-mixotrophs to photoautotrophs.</title>
        <authorList>
            <person name="Ban H."/>
            <person name="Sato S."/>
            <person name="Yoshikawa S."/>
            <person name="Kazumasa Y."/>
            <person name="Nakamura Y."/>
            <person name="Ichinomiya M."/>
            <person name="Saitoh K."/>
            <person name="Sato N."/>
            <person name="Blanc-Mathieu R."/>
            <person name="Endo H."/>
            <person name="Kuwata A."/>
            <person name="Ogata H."/>
        </authorList>
    </citation>
    <scope>NUCLEOTIDE SEQUENCE</scope>
</reference>
<accession>A0A9W7DVN6</accession>
<dbReference type="AlphaFoldDB" id="A0A9W7DVN6"/>
<keyword evidence="3" id="KW-1185">Reference proteome</keyword>
<feature type="compositionally biased region" description="Polar residues" evidence="1">
    <location>
        <begin position="15"/>
        <end position="26"/>
    </location>
</feature>
<gene>
    <name evidence="2" type="ORF">TrRE_jg9003</name>
</gene>
<dbReference type="Proteomes" id="UP001165082">
    <property type="component" value="Unassembled WGS sequence"/>
</dbReference>
<sequence length="237" mass="25036">MSICRPAGANEAHDVQNSSEALHSTSSSRGAQGIILDHVTAAPAAPLDAAIAPDAVSARGRPKRANAGVKFGRKLTDPVKYPRNGRRKTVHRKCAHGKRASRCIECGGSEICVHKRIRISCRLCRGASICKHDRQRNRCKDCGGSQICEHGRERNRRRSRCKLCKEKKLLMGQGGGAGSASLTIEVGAGAEAPGSNAFEHSLLDPVSETSIKASTSGPASASGGADNFANTFAPKEE</sequence>
<feature type="region of interest" description="Disordered" evidence="1">
    <location>
        <begin position="208"/>
        <end position="237"/>
    </location>
</feature>
<feature type="compositionally biased region" description="Low complexity" evidence="1">
    <location>
        <begin position="213"/>
        <end position="225"/>
    </location>
</feature>
<dbReference type="EMBL" id="BRXZ01003498">
    <property type="protein sequence ID" value="GMH55895.1"/>
    <property type="molecule type" value="Genomic_DNA"/>
</dbReference>
<feature type="region of interest" description="Disordered" evidence="1">
    <location>
        <begin position="1"/>
        <end position="26"/>
    </location>
</feature>
<evidence type="ECO:0000256" key="1">
    <source>
        <dbReference type="SAM" id="MobiDB-lite"/>
    </source>
</evidence>
<name>A0A9W7DVN6_9STRA</name>
<proteinExistence type="predicted"/>